<sequence>MWNLAICTLSRPSSPGSSFLVTTMDVQAEFHYCVGSLVFHPKFIGQSFFFHDCDGISSWGWFEKALYSGILSQAPKTLYSKRVKQGAKREEQGLDDRVGLDVWRKTFQ</sequence>
<dbReference type="EMBL" id="JACGWO010000060">
    <property type="protein sequence ID" value="KAK4411982.1"/>
    <property type="molecule type" value="Genomic_DNA"/>
</dbReference>
<keyword evidence="2" id="KW-1185">Reference proteome</keyword>
<evidence type="ECO:0000313" key="1">
    <source>
        <dbReference type="EMBL" id="KAK4411982.1"/>
    </source>
</evidence>
<accession>A0AAE1XHH0</accession>
<protein>
    <submittedName>
        <fullName evidence="1">Uncharacterized protein</fullName>
    </submittedName>
</protein>
<comment type="caution">
    <text evidence="1">The sequence shown here is derived from an EMBL/GenBank/DDBJ whole genome shotgun (WGS) entry which is preliminary data.</text>
</comment>
<name>A0AAE1XHH0_9LAMI</name>
<dbReference type="AlphaFoldDB" id="A0AAE1XHH0"/>
<dbReference type="Proteomes" id="UP001293254">
    <property type="component" value="Unassembled WGS sequence"/>
</dbReference>
<reference evidence="1" key="1">
    <citation type="submission" date="2020-06" db="EMBL/GenBank/DDBJ databases">
        <authorList>
            <person name="Li T."/>
            <person name="Hu X."/>
            <person name="Zhang T."/>
            <person name="Song X."/>
            <person name="Zhang H."/>
            <person name="Dai N."/>
            <person name="Sheng W."/>
            <person name="Hou X."/>
            <person name="Wei L."/>
        </authorList>
    </citation>
    <scope>NUCLEOTIDE SEQUENCE</scope>
    <source>
        <strain evidence="1">3651</strain>
        <tissue evidence="1">Leaf</tissue>
    </source>
</reference>
<organism evidence="1 2">
    <name type="scientific">Sesamum alatum</name>
    <dbReference type="NCBI Taxonomy" id="300844"/>
    <lineage>
        <taxon>Eukaryota</taxon>
        <taxon>Viridiplantae</taxon>
        <taxon>Streptophyta</taxon>
        <taxon>Embryophyta</taxon>
        <taxon>Tracheophyta</taxon>
        <taxon>Spermatophyta</taxon>
        <taxon>Magnoliopsida</taxon>
        <taxon>eudicotyledons</taxon>
        <taxon>Gunneridae</taxon>
        <taxon>Pentapetalae</taxon>
        <taxon>asterids</taxon>
        <taxon>lamiids</taxon>
        <taxon>Lamiales</taxon>
        <taxon>Pedaliaceae</taxon>
        <taxon>Sesamum</taxon>
    </lineage>
</organism>
<reference evidence="1" key="2">
    <citation type="journal article" date="2024" name="Plant">
        <title>Genomic evolution and insights into agronomic trait innovations of Sesamum species.</title>
        <authorList>
            <person name="Miao H."/>
            <person name="Wang L."/>
            <person name="Qu L."/>
            <person name="Liu H."/>
            <person name="Sun Y."/>
            <person name="Le M."/>
            <person name="Wang Q."/>
            <person name="Wei S."/>
            <person name="Zheng Y."/>
            <person name="Lin W."/>
            <person name="Duan Y."/>
            <person name="Cao H."/>
            <person name="Xiong S."/>
            <person name="Wang X."/>
            <person name="Wei L."/>
            <person name="Li C."/>
            <person name="Ma Q."/>
            <person name="Ju M."/>
            <person name="Zhao R."/>
            <person name="Li G."/>
            <person name="Mu C."/>
            <person name="Tian Q."/>
            <person name="Mei H."/>
            <person name="Zhang T."/>
            <person name="Gao T."/>
            <person name="Zhang H."/>
        </authorList>
    </citation>
    <scope>NUCLEOTIDE SEQUENCE</scope>
    <source>
        <strain evidence="1">3651</strain>
    </source>
</reference>
<gene>
    <name evidence="1" type="ORF">Salat_2995200</name>
</gene>
<evidence type="ECO:0000313" key="2">
    <source>
        <dbReference type="Proteomes" id="UP001293254"/>
    </source>
</evidence>
<proteinExistence type="predicted"/>